<name>A0ABT7JEG8_9DEIO</name>
<keyword evidence="2" id="KW-1185">Reference proteome</keyword>
<reference evidence="1 2" key="1">
    <citation type="submission" date="2023-05" db="EMBL/GenBank/DDBJ databases">
        <authorList>
            <person name="Gao F."/>
        </authorList>
    </citation>
    <scope>NUCLEOTIDE SEQUENCE [LARGE SCALE GENOMIC DNA]</scope>
    <source>
        <strain evidence="1 2">MIMF12</strain>
    </source>
</reference>
<dbReference type="RefSeq" id="WP_285520903.1">
    <property type="nucleotide sequence ID" value="NZ_JASNGB010000006.1"/>
</dbReference>
<evidence type="ECO:0000313" key="1">
    <source>
        <dbReference type="EMBL" id="MDL2342873.1"/>
    </source>
</evidence>
<proteinExistence type="predicted"/>
<gene>
    <name evidence="1" type="ORF">QOL99_01790</name>
</gene>
<comment type="caution">
    <text evidence="1">The sequence shown here is derived from an EMBL/GenBank/DDBJ whole genome shotgun (WGS) entry which is preliminary data.</text>
</comment>
<organism evidence="1 2">
    <name type="scientific">Deinococcus rhizophilus</name>
    <dbReference type="NCBI Taxonomy" id="3049544"/>
    <lineage>
        <taxon>Bacteria</taxon>
        <taxon>Thermotogati</taxon>
        <taxon>Deinococcota</taxon>
        <taxon>Deinococci</taxon>
        <taxon>Deinococcales</taxon>
        <taxon>Deinococcaceae</taxon>
        <taxon>Deinococcus</taxon>
    </lineage>
</organism>
<dbReference type="Proteomes" id="UP001302059">
    <property type="component" value="Unassembled WGS sequence"/>
</dbReference>
<protein>
    <submittedName>
        <fullName evidence="1">Uncharacterized protein</fullName>
    </submittedName>
</protein>
<accession>A0ABT7JEG8</accession>
<sequence>MFDPILIPINGNPVGLLAPPVAAELARCHQGTLTVLLRAPKTTAFTPGRTDEAHWALAHGTFTPEVRA</sequence>
<evidence type="ECO:0000313" key="2">
    <source>
        <dbReference type="Proteomes" id="UP001302059"/>
    </source>
</evidence>
<dbReference type="EMBL" id="JASNGB010000006">
    <property type="protein sequence ID" value="MDL2342873.1"/>
    <property type="molecule type" value="Genomic_DNA"/>
</dbReference>